<organism evidence="3 4">
    <name type="scientific">Kitasatospora gansuensis</name>
    <dbReference type="NCBI Taxonomy" id="258050"/>
    <lineage>
        <taxon>Bacteria</taxon>
        <taxon>Bacillati</taxon>
        <taxon>Actinomycetota</taxon>
        <taxon>Actinomycetes</taxon>
        <taxon>Kitasatosporales</taxon>
        <taxon>Streptomycetaceae</taxon>
        <taxon>Kitasatospora</taxon>
    </lineage>
</organism>
<gene>
    <name evidence="3" type="ORF">F4556_000765</name>
</gene>
<dbReference type="CDD" id="cd01836">
    <property type="entry name" value="FeeA_FeeB_like"/>
    <property type="match status" value="1"/>
</dbReference>
<dbReference type="InterPro" id="IPR051532">
    <property type="entry name" value="Ester_Hydrolysis_Enzymes"/>
</dbReference>
<evidence type="ECO:0000259" key="2">
    <source>
        <dbReference type="Pfam" id="PF13472"/>
    </source>
</evidence>
<protein>
    <submittedName>
        <fullName evidence="3">Lysophospholipase L1-like esterase</fullName>
    </submittedName>
</protein>
<dbReference type="Pfam" id="PF13472">
    <property type="entry name" value="Lipase_GDSL_2"/>
    <property type="match status" value="1"/>
</dbReference>
<dbReference type="InterPro" id="IPR036514">
    <property type="entry name" value="SGNH_hydro_sf"/>
</dbReference>
<dbReference type="SUPFAM" id="SSF52266">
    <property type="entry name" value="SGNH hydrolase"/>
    <property type="match status" value="1"/>
</dbReference>
<accession>A0A7W7S7B9</accession>
<dbReference type="RefSeq" id="WP_184911590.1">
    <property type="nucleotide sequence ID" value="NZ_JACHJR010000001.1"/>
</dbReference>
<evidence type="ECO:0000256" key="1">
    <source>
        <dbReference type="SAM" id="MobiDB-lite"/>
    </source>
</evidence>
<dbReference type="Gene3D" id="3.40.50.1110">
    <property type="entry name" value="SGNH hydrolase"/>
    <property type="match status" value="1"/>
</dbReference>
<feature type="region of interest" description="Disordered" evidence="1">
    <location>
        <begin position="1"/>
        <end position="27"/>
    </location>
</feature>
<evidence type="ECO:0000313" key="4">
    <source>
        <dbReference type="Proteomes" id="UP000573327"/>
    </source>
</evidence>
<keyword evidence="4" id="KW-1185">Reference proteome</keyword>
<reference evidence="3 4" key="1">
    <citation type="submission" date="2020-08" db="EMBL/GenBank/DDBJ databases">
        <title>Sequencing the genomes of 1000 actinobacteria strains.</title>
        <authorList>
            <person name="Klenk H.-P."/>
        </authorList>
    </citation>
    <scope>NUCLEOTIDE SEQUENCE [LARGE SCALE GENOMIC DNA]</scope>
    <source>
        <strain evidence="3 4">DSM 44786</strain>
    </source>
</reference>
<dbReference type="PANTHER" id="PTHR30383">
    <property type="entry name" value="THIOESTERASE 1/PROTEASE 1/LYSOPHOSPHOLIPASE L1"/>
    <property type="match status" value="1"/>
</dbReference>
<feature type="domain" description="SGNH hydrolase-type esterase" evidence="2">
    <location>
        <begin position="77"/>
        <end position="249"/>
    </location>
</feature>
<proteinExistence type="predicted"/>
<dbReference type="GO" id="GO:0004622">
    <property type="term" value="F:phosphatidylcholine lysophospholipase activity"/>
    <property type="evidence" value="ECO:0007669"/>
    <property type="project" value="TreeGrafter"/>
</dbReference>
<sequence>MPATPVPAAPASSLGPRPARTGRRSAGPFGRARLAVARCYSHLLMHRPPTDWSVPPADGRYGPELAGPAQPVSLLMLGDSLAQSLGAGRREETLGARLSQALADTLELPVDLRVFARVGATTRGVQLQALRAGKLRPGVAVLIVGGNDALLPVPLGRSARCFAQLVRGLHEAGWQTVVVPCPNPGYAPGMRAPVRWVAGRRSQRLARLQIRTAERVGAVLAPSSGVEFRDRAAELLGPDGVHPSPRGYAEHAERMLPSLLTVAGRLTPAYVPAG</sequence>
<dbReference type="EMBL" id="JACHJR010000001">
    <property type="protein sequence ID" value="MBB4945230.1"/>
    <property type="molecule type" value="Genomic_DNA"/>
</dbReference>
<dbReference type="PANTHER" id="PTHR30383:SF5">
    <property type="entry name" value="SGNH HYDROLASE-TYPE ESTERASE DOMAIN-CONTAINING PROTEIN"/>
    <property type="match status" value="1"/>
</dbReference>
<comment type="caution">
    <text evidence="3">The sequence shown here is derived from an EMBL/GenBank/DDBJ whole genome shotgun (WGS) entry which is preliminary data.</text>
</comment>
<evidence type="ECO:0000313" key="3">
    <source>
        <dbReference type="EMBL" id="MBB4945230.1"/>
    </source>
</evidence>
<dbReference type="Proteomes" id="UP000573327">
    <property type="component" value="Unassembled WGS sequence"/>
</dbReference>
<dbReference type="InterPro" id="IPR013830">
    <property type="entry name" value="SGNH_hydro"/>
</dbReference>
<name>A0A7W7S7B9_9ACTN</name>
<dbReference type="AlphaFoldDB" id="A0A7W7S7B9"/>